<keyword evidence="3" id="KW-1185">Reference proteome</keyword>
<organism evidence="2 3">
    <name type="scientific">Lacipirellula parvula</name>
    <dbReference type="NCBI Taxonomy" id="2650471"/>
    <lineage>
        <taxon>Bacteria</taxon>
        <taxon>Pseudomonadati</taxon>
        <taxon>Planctomycetota</taxon>
        <taxon>Planctomycetia</taxon>
        <taxon>Pirellulales</taxon>
        <taxon>Lacipirellulaceae</taxon>
        <taxon>Lacipirellula</taxon>
    </lineage>
</organism>
<evidence type="ECO:0000313" key="2">
    <source>
        <dbReference type="EMBL" id="BBO31987.1"/>
    </source>
</evidence>
<accession>A0A5K7X852</accession>
<dbReference type="RefSeq" id="WP_152098037.1">
    <property type="nucleotide sequence ID" value="NZ_AP021861.1"/>
</dbReference>
<dbReference type="EMBL" id="AP021861">
    <property type="protein sequence ID" value="BBO31987.1"/>
    <property type="molecule type" value="Genomic_DNA"/>
</dbReference>
<dbReference type="Pfam" id="PF14094">
    <property type="entry name" value="DUF4272"/>
    <property type="match status" value="1"/>
</dbReference>
<sequence length="275" mass="31061">MELYSKQKAEVQRHWRIRYQEETERRGQPLPDGFVISEPDDGKLEPPNASRVFLRSCCLASVALRGLAATWDASDEQQFLPSLIDWVTKSQLSDAFEPEELQVISTPAGKLDQQRLVDACWRWEGAAVLAASLGRMTLPAHDQVVNTQECGEACGLFAERVELDEIENSISFDPRFGRTEFANQALAVHWRIRQFMQGRQQAIDFPAYARGVQWAEFNLRGIPLIDDDLAIGDKPISIAHPSDVETALSIARERHQAANWLIGWEPVYSEVETPT</sequence>
<name>A0A5K7X852_9BACT</name>
<dbReference type="InterPro" id="IPR025368">
    <property type="entry name" value="DUF4272"/>
</dbReference>
<proteinExistence type="predicted"/>
<reference evidence="3" key="1">
    <citation type="submission" date="2019-10" db="EMBL/GenBank/DDBJ databases">
        <title>Lacipirellula parvula gen. nov., sp. nov., representing a lineage of planctomycetes widespread in freshwater anoxic habitats, and description of the family Lacipirellulaceae.</title>
        <authorList>
            <person name="Dedysh S.N."/>
            <person name="Kulichevskaya I.S."/>
            <person name="Beletsky A.V."/>
            <person name="Rakitin A.L."/>
            <person name="Mardanov A.V."/>
            <person name="Ivanova A.A."/>
            <person name="Saltykova V.X."/>
            <person name="Rijpstra W.I.C."/>
            <person name="Sinninghe Damste J.S."/>
            <person name="Ravin N.V."/>
        </authorList>
    </citation>
    <scope>NUCLEOTIDE SEQUENCE [LARGE SCALE GENOMIC DNA]</scope>
    <source>
        <strain evidence="3">PX69</strain>
    </source>
</reference>
<evidence type="ECO:0000313" key="3">
    <source>
        <dbReference type="Proteomes" id="UP000326837"/>
    </source>
</evidence>
<dbReference type="KEGG" id="lpav:PLANPX_1599"/>
<protein>
    <recommendedName>
        <fullName evidence="4">DUF4272 domain-containing protein</fullName>
    </recommendedName>
</protein>
<feature type="region of interest" description="Disordered" evidence="1">
    <location>
        <begin position="22"/>
        <end position="41"/>
    </location>
</feature>
<dbReference type="AlphaFoldDB" id="A0A5K7X852"/>
<gene>
    <name evidence="2" type="ORF">PLANPX_1599</name>
</gene>
<evidence type="ECO:0008006" key="4">
    <source>
        <dbReference type="Google" id="ProtNLM"/>
    </source>
</evidence>
<evidence type="ECO:0000256" key="1">
    <source>
        <dbReference type="SAM" id="MobiDB-lite"/>
    </source>
</evidence>
<dbReference type="Proteomes" id="UP000326837">
    <property type="component" value="Chromosome"/>
</dbReference>